<dbReference type="PANTHER" id="PTHR42760:SF115">
    <property type="entry name" value="3-OXOACYL-[ACYL-CARRIER-PROTEIN] REDUCTASE FABG"/>
    <property type="match status" value="1"/>
</dbReference>
<dbReference type="Proteomes" id="UP000398389">
    <property type="component" value="Unassembled WGS sequence"/>
</dbReference>
<dbReference type="AlphaFoldDB" id="A0A5E8BHF9"/>
<dbReference type="GeneID" id="43580851"/>
<evidence type="ECO:0000313" key="4">
    <source>
        <dbReference type="EMBL" id="VVT48951.1"/>
    </source>
</evidence>
<dbReference type="InterPro" id="IPR036291">
    <property type="entry name" value="NAD(P)-bd_dom_sf"/>
</dbReference>
<dbReference type="EMBL" id="CABVLU010000002">
    <property type="protein sequence ID" value="VVT48951.1"/>
    <property type="molecule type" value="Genomic_DNA"/>
</dbReference>
<evidence type="ECO:0000313" key="5">
    <source>
        <dbReference type="Proteomes" id="UP000398389"/>
    </source>
</evidence>
<proteinExistence type="inferred from homology"/>
<keyword evidence="2" id="KW-0521">NADP</keyword>
<sequence>MNNGIKNPFSLANRLVILIGATGGLGKAVSRAVVYSGASRVALVDNGPGSKSKLQKLEKELKDLCWKTSNPGGFRIASFQCDITESSKVEDLMEEIFEKDKKGLYKEESNYSSCSLINMAGICENISAIDYPQENITRVMDINLLGSMLVAREFAKQVIKSRFYEIRHYPASIVLTASMSGSIVNYPQPQAPYNMTKAGVIHLSKSLASEWVNHNIRVNSLSPGYILTPMTKEILERDEREKAELHNNQKKLVPSVVSIGEEWKKRTPMGRLADPEELAWPMVFLASDASSFMTGSDLIVDGGYTIL</sequence>
<keyword evidence="5" id="KW-1185">Reference proteome</keyword>
<dbReference type="PROSITE" id="PS00061">
    <property type="entry name" value="ADH_SHORT"/>
    <property type="match status" value="1"/>
</dbReference>
<dbReference type="RefSeq" id="XP_031852642.1">
    <property type="nucleotide sequence ID" value="XM_031996751.1"/>
</dbReference>
<evidence type="ECO:0000256" key="3">
    <source>
        <dbReference type="ARBA" id="ARBA00023002"/>
    </source>
</evidence>
<dbReference type="OrthoDB" id="5325318at2759"/>
<dbReference type="InterPro" id="IPR002347">
    <property type="entry name" value="SDR_fam"/>
</dbReference>
<dbReference type="Pfam" id="PF13561">
    <property type="entry name" value="adh_short_C2"/>
    <property type="match status" value="1"/>
</dbReference>
<dbReference type="Gene3D" id="3.40.50.720">
    <property type="entry name" value="NAD(P)-binding Rossmann-like Domain"/>
    <property type="match status" value="1"/>
</dbReference>
<dbReference type="PANTHER" id="PTHR42760">
    <property type="entry name" value="SHORT-CHAIN DEHYDROGENASES/REDUCTASES FAMILY MEMBER"/>
    <property type="match status" value="1"/>
</dbReference>
<dbReference type="PRINTS" id="PR00081">
    <property type="entry name" value="GDHRDH"/>
</dbReference>
<protein>
    <recommendedName>
        <fullName evidence="6">Ketoreductase (KR) domain-containing protein</fullName>
    </recommendedName>
</protein>
<name>A0A5E8BHF9_9ASCO</name>
<accession>A0A5E8BHF9</accession>
<comment type="similarity">
    <text evidence="1">Belongs to the short-chain dehydrogenases/reductases (SDR) family.</text>
</comment>
<dbReference type="GO" id="GO:0016616">
    <property type="term" value="F:oxidoreductase activity, acting on the CH-OH group of donors, NAD or NADP as acceptor"/>
    <property type="evidence" value="ECO:0007669"/>
    <property type="project" value="TreeGrafter"/>
</dbReference>
<evidence type="ECO:0000256" key="2">
    <source>
        <dbReference type="ARBA" id="ARBA00022857"/>
    </source>
</evidence>
<evidence type="ECO:0008006" key="6">
    <source>
        <dbReference type="Google" id="ProtNLM"/>
    </source>
</evidence>
<dbReference type="SUPFAM" id="SSF51735">
    <property type="entry name" value="NAD(P)-binding Rossmann-fold domains"/>
    <property type="match status" value="1"/>
</dbReference>
<reference evidence="4 5" key="1">
    <citation type="submission" date="2019-09" db="EMBL/GenBank/DDBJ databases">
        <authorList>
            <person name="Brejova B."/>
        </authorList>
    </citation>
    <scope>NUCLEOTIDE SEQUENCE [LARGE SCALE GENOMIC DNA]</scope>
</reference>
<keyword evidence="3" id="KW-0560">Oxidoreductase</keyword>
<organism evidence="4 5">
    <name type="scientific">Magnusiomyces paraingens</name>
    <dbReference type="NCBI Taxonomy" id="2606893"/>
    <lineage>
        <taxon>Eukaryota</taxon>
        <taxon>Fungi</taxon>
        <taxon>Dikarya</taxon>
        <taxon>Ascomycota</taxon>
        <taxon>Saccharomycotina</taxon>
        <taxon>Dipodascomycetes</taxon>
        <taxon>Dipodascales</taxon>
        <taxon>Dipodascaceae</taxon>
        <taxon>Magnusiomyces</taxon>
    </lineage>
</organism>
<dbReference type="Pfam" id="PF00106">
    <property type="entry name" value="adh_short"/>
    <property type="match status" value="1"/>
</dbReference>
<gene>
    <name evidence="4" type="ORF">SAPINGB_P002031</name>
</gene>
<evidence type="ECO:0000256" key="1">
    <source>
        <dbReference type="ARBA" id="ARBA00006484"/>
    </source>
</evidence>
<dbReference type="InterPro" id="IPR020904">
    <property type="entry name" value="Sc_DH/Rdtase_CS"/>
</dbReference>